<feature type="domain" description="SLH" evidence="3">
    <location>
        <begin position="394"/>
        <end position="456"/>
    </location>
</feature>
<keyword evidence="2" id="KW-0732">Signal</keyword>
<dbReference type="Pfam" id="PF00395">
    <property type="entry name" value="SLH"/>
    <property type="match status" value="2"/>
</dbReference>
<dbReference type="Gene3D" id="1.50.10.20">
    <property type="match status" value="1"/>
</dbReference>
<reference evidence="4 5" key="1">
    <citation type="submission" date="2018-05" db="EMBL/GenBank/DDBJ databases">
        <title>Genomic Encyclopedia of Type Strains, Phase IV (KMG-IV): sequencing the most valuable type-strain genomes for metagenomic binning, comparative biology and taxonomic classification.</title>
        <authorList>
            <person name="Goeker M."/>
        </authorList>
    </citation>
    <scope>NUCLEOTIDE SEQUENCE [LARGE SCALE GENOMIC DNA]</scope>
    <source>
        <strain evidence="4 5">DSM 18773</strain>
    </source>
</reference>
<sequence>MKNTTKSAVVAVLAMSLLSQPVFATDAPSLLDQRNAALNVLHSDLQKNAFKYTVGWPAVALYAAGESVASPKWSNADGSNGITYREAEVRHNIGLTDATTDFESTLLGLLSAGQNPRAFGKKDFLQAILSAQLPNGKFADSIYGEGEELLNPHIYGIIALYSAGVQIPNADKARDFLLAKQHADGGFDWRSGESKSNPDVTAFALIAMNALGLDQSHPSVQRALNFLKSMQNERGGFSSEGAENSDSASTVLQALVSYGLDAKTWQKGGNDPFAFLNTYRTASGGFAYNVGGAANPMSTQNIVMAYSDVLHGKSVFQKLHAENVTQQAAWKPAFPDLPFNHPYYADNIKLANLGVIAGHTDGTYGTNEPITREQFAKVLVDGSLEPLKGEVGPHTQAFTDVDGGWANPYIAVALKHKLVYGTSTTTYNPLGEITGAEVLAILVRMLGSQYERDALSRPKTEWYDGYVSVAKEHGLLYPNFRADTPATRAEVGYSFVRLYDDQIKSAH</sequence>
<proteinExistence type="predicted"/>
<dbReference type="InterPro" id="IPR008930">
    <property type="entry name" value="Terpenoid_cyclase/PrenylTrfase"/>
</dbReference>
<dbReference type="CDD" id="cd00688">
    <property type="entry name" value="ISOPREN_C2_like"/>
    <property type="match status" value="1"/>
</dbReference>
<evidence type="ECO:0000313" key="4">
    <source>
        <dbReference type="EMBL" id="PWK13783.1"/>
    </source>
</evidence>
<dbReference type="InterPro" id="IPR001330">
    <property type="entry name" value="Prenyltrans"/>
</dbReference>
<protein>
    <submittedName>
        <fullName evidence="4">S-layer family protein</fullName>
    </submittedName>
</protein>
<name>A0A316DC27_9BACL</name>
<dbReference type="InterPro" id="IPR001119">
    <property type="entry name" value="SLH_dom"/>
</dbReference>
<dbReference type="OrthoDB" id="411361at2"/>
<dbReference type="AlphaFoldDB" id="A0A316DC27"/>
<feature type="chain" id="PRO_5016392914" evidence="2">
    <location>
        <begin position="25"/>
        <end position="507"/>
    </location>
</feature>
<dbReference type="PROSITE" id="PS51272">
    <property type="entry name" value="SLH"/>
    <property type="match status" value="2"/>
</dbReference>
<dbReference type="EMBL" id="QGGL01000006">
    <property type="protein sequence ID" value="PWK13783.1"/>
    <property type="molecule type" value="Genomic_DNA"/>
</dbReference>
<keyword evidence="1" id="KW-0677">Repeat</keyword>
<gene>
    <name evidence="4" type="ORF">C7459_10663</name>
</gene>
<dbReference type="SUPFAM" id="SSF48239">
    <property type="entry name" value="Terpenoid cyclases/Protein prenyltransferases"/>
    <property type="match status" value="1"/>
</dbReference>
<accession>A0A316DC27</accession>
<evidence type="ECO:0000259" key="3">
    <source>
        <dbReference type="PROSITE" id="PS51272"/>
    </source>
</evidence>
<keyword evidence="5" id="KW-1185">Reference proteome</keyword>
<comment type="caution">
    <text evidence="4">The sequence shown here is derived from an EMBL/GenBank/DDBJ whole genome shotgun (WGS) entry which is preliminary data.</text>
</comment>
<dbReference type="Proteomes" id="UP000245634">
    <property type="component" value="Unassembled WGS sequence"/>
</dbReference>
<dbReference type="GO" id="GO:0003824">
    <property type="term" value="F:catalytic activity"/>
    <property type="evidence" value="ECO:0007669"/>
    <property type="project" value="InterPro"/>
</dbReference>
<feature type="domain" description="SLH" evidence="3">
    <location>
        <begin position="330"/>
        <end position="393"/>
    </location>
</feature>
<dbReference type="Pfam" id="PF00432">
    <property type="entry name" value="Prenyltrans"/>
    <property type="match status" value="1"/>
</dbReference>
<evidence type="ECO:0000256" key="1">
    <source>
        <dbReference type="ARBA" id="ARBA00022737"/>
    </source>
</evidence>
<evidence type="ECO:0000256" key="2">
    <source>
        <dbReference type="SAM" id="SignalP"/>
    </source>
</evidence>
<organism evidence="4 5">
    <name type="scientific">Tumebacillus permanentifrigoris</name>
    <dbReference type="NCBI Taxonomy" id="378543"/>
    <lineage>
        <taxon>Bacteria</taxon>
        <taxon>Bacillati</taxon>
        <taxon>Bacillota</taxon>
        <taxon>Bacilli</taxon>
        <taxon>Bacillales</taxon>
        <taxon>Alicyclobacillaceae</taxon>
        <taxon>Tumebacillus</taxon>
    </lineage>
</organism>
<dbReference type="RefSeq" id="WP_109688254.1">
    <property type="nucleotide sequence ID" value="NZ_QGGL01000006.1"/>
</dbReference>
<feature type="signal peptide" evidence="2">
    <location>
        <begin position="1"/>
        <end position="24"/>
    </location>
</feature>
<evidence type="ECO:0000313" key="5">
    <source>
        <dbReference type="Proteomes" id="UP000245634"/>
    </source>
</evidence>